<evidence type="ECO:0000313" key="4">
    <source>
        <dbReference type="EMBL" id="TSI11728.1"/>
    </source>
</evidence>
<dbReference type="EMBL" id="VLTK01000027">
    <property type="protein sequence ID" value="TSI11728.1"/>
    <property type="molecule type" value="Genomic_DNA"/>
</dbReference>
<feature type="domain" description="N-acetyltransferase" evidence="3">
    <location>
        <begin position="7"/>
        <end position="154"/>
    </location>
</feature>
<comment type="caution">
    <text evidence="4">The sequence shown here is derived from an EMBL/GenBank/DDBJ whole genome shotgun (WGS) entry which is preliminary data.</text>
</comment>
<evidence type="ECO:0000256" key="2">
    <source>
        <dbReference type="ARBA" id="ARBA00023315"/>
    </source>
</evidence>
<dbReference type="Proteomes" id="UP000316406">
    <property type="component" value="Unassembled WGS sequence"/>
</dbReference>
<keyword evidence="2" id="KW-0012">Acyltransferase</keyword>
<evidence type="ECO:0000256" key="1">
    <source>
        <dbReference type="ARBA" id="ARBA00022679"/>
    </source>
</evidence>
<accession>A0A556C416</accession>
<dbReference type="Gene3D" id="3.40.630.30">
    <property type="match status" value="1"/>
</dbReference>
<dbReference type="PANTHER" id="PTHR43877:SF2">
    <property type="entry name" value="AMINOALKYLPHOSPHONATE N-ACETYLTRANSFERASE-RELATED"/>
    <property type="match status" value="1"/>
</dbReference>
<protein>
    <submittedName>
        <fullName evidence="4">GNAT family N-acetyltransferase</fullName>
    </submittedName>
</protein>
<dbReference type="AlphaFoldDB" id="A0A556C416"/>
<name>A0A556C416_BREAU</name>
<dbReference type="InterPro" id="IPR016181">
    <property type="entry name" value="Acyl_CoA_acyltransferase"/>
</dbReference>
<gene>
    <name evidence="4" type="ORF">FO013_21725</name>
</gene>
<reference evidence="4 5" key="1">
    <citation type="submission" date="2019-07" db="EMBL/GenBank/DDBJ databases">
        <title>Draft genome sequence of Brevibacterium aurantiacum XU54 isolated from Xinjiang China.</title>
        <authorList>
            <person name="Xu X."/>
        </authorList>
    </citation>
    <scope>NUCLEOTIDE SEQUENCE [LARGE SCALE GENOMIC DNA]</scope>
    <source>
        <strain evidence="4 5">XU54</strain>
    </source>
</reference>
<dbReference type="PANTHER" id="PTHR43877">
    <property type="entry name" value="AMINOALKYLPHOSPHONATE N-ACETYLTRANSFERASE-RELATED-RELATED"/>
    <property type="match status" value="1"/>
</dbReference>
<dbReference type="InterPro" id="IPR050832">
    <property type="entry name" value="Bact_Acetyltransf"/>
</dbReference>
<dbReference type="GO" id="GO:0016747">
    <property type="term" value="F:acyltransferase activity, transferring groups other than amino-acyl groups"/>
    <property type="evidence" value="ECO:0007669"/>
    <property type="project" value="InterPro"/>
</dbReference>
<dbReference type="SUPFAM" id="SSF55729">
    <property type="entry name" value="Acyl-CoA N-acyltransferases (Nat)"/>
    <property type="match status" value="1"/>
</dbReference>
<dbReference type="CDD" id="cd04301">
    <property type="entry name" value="NAT_SF"/>
    <property type="match status" value="1"/>
</dbReference>
<dbReference type="Pfam" id="PF00583">
    <property type="entry name" value="Acetyltransf_1"/>
    <property type="match status" value="1"/>
</dbReference>
<dbReference type="InterPro" id="IPR000182">
    <property type="entry name" value="GNAT_dom"/>
</dbReference>
<evidence type="ECO:0000259" key="3">
    <source>
        <dbReference type="PROSITE" id="PS51186"/>
    </source>
</evidence>
<dbReference type="PROSITE" id="PS51186">
    <property type="entry name" value="GNAT"/>
    <property type="match status" value="1"/>
</dbReference>
<sequence length="162" mass="17986">MAPWRVARERPVPSAVEQILSTVPEWFGQPDSNAEYIEAAKTLETWTARTADESVIGVTLIDHHFPESAEIHFTAVEKAHHGHGVGTSMMSAIETDLRQRGVQLLTVKTLGPSHSDPGYSLTRRFYRKHGFIPLEETSIWGEGTPCLIMVKPLAVETPSVQE</sequence>
<dbReference type="OrthoDB" id="9783470at2"/>
<keyword evidence="5" id="KW-1185">Reference proteome</keyword>
<proteinExistence type="predicted"/>
<evidence type="ECO:0000313" key="5">
    <source>
        <dbReference type="Proteomes" id="UP000316406"/>
    </source>
</evidence>
<organism evidence="4 5">
    <name type="scientific">Brevibacterium aurantiacum</name>
    <dbReference type="NCBI Taxonomy" id="273384"/>
    <lineage>
        <taxon>Bacteria</taxon>
        <taxon>Bacillati</taxon>
        <taxon>Actinomycetota</taxon>
        <taxon>Actinomycetes</taxon>
        <taxon>Micrococcales</taxon>
        <taxon>Brevibacteriaceae</taxon>
        <taxon>Brevibacterium</taxon>
    </lineage>
</organism>
<keyword evidence="1 4" id="KW-0808">Transferase</keyword>